<evidence type="ECO:0000313" key="3">
    <source>
        <dbReference type="Proteomes" id="UP001597110"/>
    </source>
</evidence>
<evidence type="ECO:0000259" key="1">
    <source>
        <dbReference type="Pfam" id="PF13453"/>
    </source>
</evidence>
<dbReference type="InterPro" id="IPR027392">
    <property type="entry name" value="TF_Znf"/>
</dbReference>
<dbReference type="Pfam" id="PF13453">
    <property type="entry name" value="Zn_ribbon_TFIIB"/>
    <property type="match status" value="1"/>
</dbReference>
<accession>A0ABW2YBI2</accession>
<proteinExistence type="predicted"/>
<sequence>MSDTTTSMHCPKCHAAMHALEGFEEAVVHRCESCRGMWFEIMAHEQLREDAARIDLGEPAAPAEGEYFDPTAPAATRLLCPACEHYPLVHMVDPHQPHIRFESCKFCYGRFYDAGEFKDFVDDSEYDSAFDKLLKKVSAALAD</sequence>
<evidence type="ECO:0000313" key="2">
    <source>
        <dbReference type="EMBL" id="MFD0725281.1"/>
    </source>
</evidence>
<dbReference type="EMBL" id="JBHTIF010000001">
    <property type="protein sequence ID" value="MFD0725281.1"/>
    <property type="molecule type" value="Genomic_DNA"/>
</dbReference>
<gene>
    <name evidence="2" type="ORF">ACFQ0E_06650</name>
</gene>
<protein>
    <submittedName>
        <fullName evidence="2">Zf-TFIIB domain-containing protein</fullName>
    </submittedName>
</protein>
<name>A0ABW2YBI2_9GAMM</name>
<keyword evidence="3" id="KW-1185">Reference proteome</keyword>
<organism evidence="2 3">
    <name type="scientific">Lysobacter brunescens</name>
    <dbReference type="NCBI Taxonomy" id="262323"/>
    <lineage>
        <taxon>Bacteria</taxon>
        <taxon>Pseudomonadati</taxon>
        <taxon>Pseudomonadota</taxon>
        <taxon>Gammaproteobacteria</taxon>
        <taxon>Lysobacterales</taxon>
        <taxon>Lysobacteraceae</taxon>
        <taxon>Lysobacter</taxon>
    </lineage>
</organism>
<reference evidence="3" key="1">
    <citation type="journal article" date="2019" name="Int. J. Syst. Evol. Microbiol.">
        <title>The Global Catalogue of Microorganisms (GCM) 10K type strain sequencing project: providing services to taxonomists for standard genome sequencing and annotation.</title>
        <authorList>
            <consortium name="The Broad Institute Genomics Platform"/>
            <consortium name="The Broad Institute Genome Sequencing Center for Infectious Disease"/>
            <person name="Wu L."/>
            <person name="Ma J."/>
        </authorList>
    </citation>
    <scope>NUCLEOTIDE SEQUENCE [LARGE SCALE GENOMIC DNA]</scope>
    <source>
        <strain evidence="3">CCUG 55585</strain>
    </source>
</reference>
<comment type="caution">
    <text evidence="2">The sequence shown here is derived from an EMBL/GenBank/DDBJ whole genome shotgun (WGS) entry which is preliminary data.</text>
</comment>
<dbReference type="RefSeq" id="WP_386822889.1">
    <property type="nucleotide sequence ID" value="NZ_JBHTIF010000001.1"/>
</dbReference>
<feature type="domain" description="Transcription factor zinc-finger" evidence="1">
    <location>
        <begin position="9"/>
        <end position="41"/>
    </location>
</feature>
<dbReference type="Proteomes" id="UP001597110">
    <property type="component" value="Unassembled WGS sequence"/>
</dbReference>